<evidence type="ECO:0000313" key="2">
    <source>
        <dbReference type="EMBL" id="THB61228.1"/>
    </source>
</evidence>
<dbReference type="Gene3D" id="1.10.260.40">
    <property type="entry name" value="lambda repressor-like DNA-binding domains"/>
    <property type="match status" value="2"/>
</dbReference>
<dbReference type="EMBL" id="SDGV01000014">
    <property type="protein sequence ID" value="THB61228.1"/>
    <property type="molecule type" value="Genomic_DNA"/>
</dbReference>
<dbReference type="InterPro" id="IPR001387">
    <property type="entry name" value="Cro/C1-type_HTH"/>
</dbReference>
<accession>A0A4S3B435</accession>
<name>A0A4S3B435_9ENTE</name>
<comment type="caution">
    <text evidence="2">The sequence shown here is derived from an EMBL/GenBank/DDBJ whole genome shotgun (WGS) entry which is preliminary data.</text>
</comment>
<dbReference type="PROSITE" id="PS50943">
    <property type="entry name" value="HTH_CROC1"/>
    <property type="match status" value="1"/>
</dbReference>
<proteinExistence type="predicted"/>
<dbReference type="OrthoDB" id="2055733at2"/>
<evidence type="ECO:0000259" key="1">
    <source>
        <dbReference type="PROSITE" id="PS50943"/>
    </source>
</evidence>
<dbReference type="Proteomes" id="UP000310506">
    <property type="component" value="Unassembled WGS sequence"/>
</dbReference>
<sequence>MSIDKQSVGLRISKIRKNLKDSKTSMAAFGKLLTPVADRSLVARWEKGINLPNEDRLHQIASLGGVSTDYLLFGKQLNGYGNKIRSLRKNELRITKLEFSRIFRNTGDVTENTVSDWENENLLPTKRQLEMIVSMASTTIDELLWNEESNPVIESVKESEEKIKELNLDYLQKGMNEFLTDRFLHIKLKTIKNENLSEIFRDILDSIIEGLNVDKTTSEDKKSELIKTLTEEYNQLLNERIK</sequence>
<dbReference type="CDD" id="cd00093">
    <property type="entry name" value="HTH_XRE"/>
    <property type="match status" value="1"/>
</dbReference>
<dbReference type="GO" id="GO:0003677">
    <property type="term" value="F:DNA binding"/>
    <property type="evidence" value="ECO:0007669"/>
    <property type="project" value="InterPro"/>
</dbReference>
<evidence type="ECO:0000313" key="3">
    <source>
        <dbReference type="Proteomes" id="UP000310506"/>
    </source>
</evidence>
<reference evidence="2 3" key="1">
    <citation type="submission" date="2019-01" db="EMBL/GenBank/DDBJ databases">
        <title>Vagococcus silagei sp. nov. isolated from brewer's grain.</title>
        <authorList>
            <person name="Guu J.-R."/>
        </authorList>
    </citation>
    <scope>NUCLEOTIDE SEQUENCE [LARGE SCALE GENOMIC DNA]</scope>
    <source>
        <strain evidence="2 3">2B-2</strain>
    </source>
</reference>
<keyword evidence="3" id="KW-1185">Reference proteome</keyword>
<organism evidence="2 3">
    <name type="scientific">Vagococcus silagei</name>
    <dbReference type="NCBI Taxonomy" id="2508885"/>
    <lineage>
        <taxon>Bacteria</taxon>
        <taxon>Bacillati</taxon>
        <taxon>Bacillota</taxon>
        <taxon>Bacilli</taxon>
        <taxon>Lactobacillales</taxon>
        <taxon>Enterococcaceae</taxon>
        <taxon>Vagococcus</taxon>
    </lineage>
</organism>
<dbReference type="AlphaFoldDB" id="A0A4S3B435"/>
<feature type="domain" description="HTH cro/C1-type" evidence="1">
    <location>
        <begin position="38"/>
        <end position="71"/>
    </location>
</feature>
<protein>
    <recommendedName>
        <fullName evidence="1">HTH cro/C1-type domain-containing protein</fullName>
    </recommendedName>
</protein>
<dbReference type="SUPFAM" id="SSF47413">
    <property type="entry name" value="lambda repressor-like DNA-binding domains"/>
    <property type="match status" value="1"/>
</dbReference>
<gene>
    <name evidence="2" type="ORF">ESZ54_05645</name>
</gene>
<dbReference type="RefSeq" id="WP_136136692.1">
    <property type="nucleotide sequence ID" value="NZ_SDGV01000014.1"/>
</dbReference>
<dbReference type="InterPro" id="IPR010982">
    <property type="entry name" value="Lambda_DNA-bd_dom_sf"/>
</dbReference>